<accession>A0ABP0W064</accession>
<dbReference type="PROSITE" id="PS50294">
    <property type="entry name" value="WD_REPEATS_REGION"/>
    <property type="match status" value="1"/>
</dbReference>
<dbReference type="InterPro" id="IPR015943">
    <property type="entry name" value="WD40/YVTN_repeat-like_dom_sf"/>
</dbReference>
<dbReference type="SUPFAM" id="SSF48371">
    <property type="entry name" value="ARM repeat"/>
    <property type="match status" value="1"/>
</dbReference>
<dbReference type="SMART" id="SM00320">
    <property type="entry name" value="WD40"/>
    <property type="match status" value="5"/>
</dbReference>
<dbReference type="Proteomes" id="UP001497444">
    <property type="component" value="Chromosome 12"/>
</dbReference>
<dbReference type="InterPro" id="IPR023362">
    <property type="entry name" value="PH-BEACH_dom"/>
</dbReference>
<dbReference type="SUPFAM" id="SSF49899">
    <property type="entry name" value="Concanavalin A-like lectins/glucanases"/>
    <property type="match status" value="1"/>
</dbReference>
<name>A0ABP0W064_9BRYO</name>
<dbReference type="PROSITE" id="PS51783">
    <property type="entry name" value="PH_BEACH"/>
    <property type="match status" value="1"/>
</dbReference>
<evidence type="ECO:0000259" key="6">
    <source>
        <dbReference type="PROSITE" id="PS51783"/>
    </source>
</evidence>
<evidence type="ECO:0000259" key="5">
    <source>
        <dbReference type="PROSITE" id="PS50197"/>
    </source>
</evidence>
<dbReference type="InterPro" id="IPR016024">
    <property type="entry name" value="ARM-type_fold"/>
</dbReference>
<dbReference type="SUPFAM" id="SSF50978">
    <property type="entry name" value="WD40 repeat-like"/>
    <property type="match status" value="1"/>
</dbReference>
<dbReference type="InterPro" id="IPR046851">
    <property type="entry name" value="NBCH_WD40"/>
</dbReference>
<reference evidence="7" key="1">
    <citation type="submission" date="2024-02" db="EMBL/GenBank/DDBJ databases">
        <authorList>
            <consortium name="ELIXIR-Norway"/>
            <consortium name="Elixir Norway"/>
        </authorList>
    </citation>
    <scope>NUCLEOTIDE SEQUENCE</scope>
</reference>
<dbReference type="Gene3D" id="1.10.1540.10">
    <property type="entry name" value="BEACH domain"/>
    <property type="match status" value="1"/>
</dbReference>
<dbReference type="InterPro" id="IPR013320">
    <property type="entry name" value="ConA-like_dom_sf"/>
</dbReference>
<dbReference type="InterPro" id="IPR011993">
    <property type="entry name" value="PH-like_dom_sf"/>
</dbReference>
<dbReference type="PROSITE" id="PS00678">
    <property type="entry name" value="WD_REPEATS_1"/>
    <property type="match status" value="1"/>
</dbReference>
<dbReference type="InterPro" id="IPR046852">
    <property type="entry name" value="Neurobeachin_a-sol"/>
</dbReference>
<dbReference type="InterPro" id="IPR001680">
    <property type="entry name" value="WD40_rpt"/>
</dbReference>
<dbReference type="PANTHER" id="PTHR13743">
    <property type="entry name" value="BEIGE/BEACH-RELATED"/>
    <property type="match status" value="1"/>
</dbReference>
<evidence type="ECO:0000256" key="2">
    <source>
        <dbReference type="ARBA" id="ARBA00022737"/>
    </source>
</evidence>
<evidence type="ECO:0000313" key="7">
    <source>
        <dbReference type="EMBL" id="CAK9259591.1"/>
    </source>
</evidence>
<evidence type="ECO:0000313" key="8">
    <source>
        <dbReference type="Proteomes" id="UP001497444"/>
    </source>
</evidence>
<feature type="region of interest" description="Disordered" evidence="4">
    <location>
        <begin position="14"/>
        <end position="40"/>
    </location>
</feature>
<dbReference type="PANTHER" id="PTHR13743:SF112">
    <property type="entry name" value="BEACH DOMAIN-CONTAINING PROTEIN"/>
    <property type="match status" value="1"/>
</dbReference>
<dbReference type="Gene3D" id="2.130.10.10">
    <property type="entry name" value="YVTN repeat-like/Quinoprotein amine dehydrogenase"/>
    <property type="match status" value="2"/>
</dbReference>
<dbReference type="InterPro" id="IPR050865">
    <property type="entry name" value="BEACH_Domain"/>
</dbReference>
<dbReference type="InterPro" id="IPR019775">
    <property type="entry name" value="WD40_repeat_CS"/>
</dbReference>
<keyword evidence="8" id="KW-1185">Reference proteome</keyword>
<keyword evidence="1 3" id="KW-0853">WD repeat</keyword>
<protein>
    <submittedName>
        <fullName evidence="7">Uncharacterized protein</fullName>
    </submittedName>
</protein>
<dbReference type="EMBL" id="OZ020107">
    <property type="protein sequence ID" value="CAK9259591.1"/>
    <property type="molecule type" value="Genomic_DNA"/>
</dbReference>
<evidence type="ECO:0000256" key="4">
    <source>
        <dbReference type="SAM" id="MobiDB-lite"/>
    </source>
</evidence>
<keyword evidence="2" id="KW-0677">Repeat</keyword>
<dbReference type="Pfam" id="PF14844">
    <property type="entry name" value="PH_BEACH"/>
    <property type="match status" value="1"/>
</dbReference>
<dbReference type="InterPro" id="IPR000409">
    <property type="entry name" value="BEACH_dom"/>
</dbReference>
<dbReference type="InterPro" id="IPR036322">
    <property type="entry name" value="WD40_repeat_dom_sf"/>
</dbReference>
<evidence type="ECO:0000256" key="3">
    <source>
        <dbReference type="PROSITE-ProRule" id="PRU00221"/>
    </source>
</evidence>
<dbReference type="Pfam" id="PF15787">
    <property type="entry name" value="DUF4704"/>
    <property type="match status" value="1"/>
</dbReference>
<dbReference type="Pfam" id="PF13385">
    <property type="entry name" value="Laminin_G_3"/>
    <property type="match status" value="1"/>
</dbReference>
<feature type="region of interest" description="Disordered" evidence="4">
    <location>
        <begin position="2500"/>
        <end position="2520"/>
    </location>
</feature>
<dbReference type="Pfam" id="PF20426">
    <property type="entry name" value="NBCH_WD40"/>
    <property type="match status" value="1"/>
</dbReference>
<feature type="compositionally biased region" description="Basic and acidic residues" evidence="4">
    <location>
        <begin position="533"/>
        <end position="544"/>
    </location>
</feature>
<dbReference type="Gene3D" id="2.60.120.200">
    <property type="match status" value="1"/>
</dbReference>
<dbReference type="SUPFAM" id="SSF81837">
    <property type="entry name" value="BEACH domain"/>
    <property type="match status" value="1"/>
</dbReference>
<dbReference type="Pfam" id="PF02138">
    <property type="entry name" value="Beach"/>
    <property type="match status" value="1"/>
</dbReference>
<feature type="repeat" description="WD" evidence="3">
    <location>
        <begin position="3152"/>
        <end position="3186"/>
    </location>
</feature>
<dbReference type="PROSITE" id="PS50197">
    <property type="entry name" value="BEACH"/>
    <property type="match status" value="1"/>
</dbReference>
<dbReference type="InterPro" id="IPR031570">
    <property type="entry name" value="NBEA/BDCP_DUF4704"/>
</dbReference>
<sequence>MHWVKGVSAFLRRGSSSNNAGDRVDHQGENSLPPTSWPEVQFRNDGEEALVESLWQGYQEALGQEETQKALEAFLVCFVKTFKNWVPTEPPHAAGTGLVHIGEIEGSSSEFSEPVVSVNEGTVLGCTQGHPTKIIVGLVEELKGVIRSFTALHANPDGSSDVWLDPSNMQATLHLLEVLNILTHSFHNRRIFSFLGGLQSLMGVMKAAVVELKGIASVVISESTTPASALTQLDFLQGLLTHVVSIVANYNDAQEIAGKIGVPVAGLQQNISQRTTWAIGNSTVKYGPMPSKSRQTIQRHTAVADGTLGSSPDSSVSDMPGIPKGSVPLLEIGGLNWFVELLRVLQKLRLRGAMLDTTLEQLVLHTLRATIVANPYTQNHFRSIGGLEVLLDGTQTLPMEVCGTRDYTLTDNNSTNQQLDLAHTVEIPSLNKLAEGFQLKLLCFQVLRESILWNGASLQYMLDYGGVQRFAEVIRWAAFIYPEVAADSLHSSANSTASPSREQTIFSINSILDVHDSSRQKSHSPDVPSRQATGRDGKEDPVDDRDNLQGWNWRVKELCQILFSFLVPSGDISSIVRVLQRGPQGFGISLVYWELATRCIVNVLLGVFRGGDNKSYTTNGLHPSRLLSSTLQHYVLYVFKKMLEGAPTVLSFFRESGVWEVMFSEYFFYFGLAGLEIPAYKEAKQPRKKGPSVKATWVHPKATGSHASSATLKKLSDLDLTLEIPDFEDAEPLRVGVISFIEFAATATGIADNMPECSALMEALQECSFFPSLATMLAKSLHRILQLAVEPTISAFKKLDATSRLALVMEGQTQQASAKIVKENSLNGRGKSSLQELLNKESWPQARAAVFGLFEEYFAMCEEAVGDASRNIKALDALFNLLWESTTRPFALHQILQLMKVASTTRDEKMNLCRMYLESFQRAQLESQNNTDIGILFELLAGMRDVLQTDITYYQDLFRDGECFLHIVTLLSKDLTREAGSQLCLDVIVTLIVLLKGNTASKVYFRELEGYKNLQTLLIEQHGGRPTHMLLFELLNMMVDGSFEIPNNMLILNVDVVVLFFNILQHCEEQDQLNGLDTFHQLLKESTANRAACVRAGLLTVLLDWFAMERKESLVVKLVQITQIIGGHSTSGKEMRIIVSLLRSTKDGFRPRHGILLLQILRGMLKEQSPAVFFELSGKDSGIIVTPELHWPVHRGFSFCCWVRVERFPASSLQSAEGMMGLFSFLSENGKGFTTLLSHDQLIFESISQKHLMLPLRVMLQLKQWYFLCITHTTGGALTGGNSLKVFLDGELVASGKLKYQRVHENLTMCTIGASIPLSSIVSNESQPFSGRYSAPFCGQLGPVYLFEDALSADQVMGVYSLGPSYMYSFLPREVGCVPENVSTQCIINEKDGLASKMIFGYNAQASAGRMLFDISPVVEHSPDPVLHDATTMVGTLLCYRHLVQDSVQCIGGIGVFFPLLTQLDQPVCEVSQIPDSISESPEVKQHEDNSYPISSLVAVEVIELITALLAGNYANLQHMHNIAGMSVLGFLLQSVSPQHLTVKVVAALQHMLTTVAKANGAFLSKALVKEVLLKIYLNPHIWIFTPFIVQQELFMSLIHYFEDDNSLLPTVCGLPRILDMLRQFFWDKPKSRRAFGTKPLVHPVTKAIIGERPNQFEVGELRTLLLVLAEGCLREHITIADTKALVAFLEMSEDIMCVQDVLYMLVGLVGQKSFVLPFAEHVTTLGGSQIFLNLLKRHQETVRMLGLRLIGAVLVTTSEKKDGGISFLGTSRAASQLQRTEKQKLNHVFSNVADSVMMFPFTDVVRATLFDILLGEASHTQVLQDRSTKGDGSGTARESIHESLSLHLHKFFRGSHKPPKRAGAFVLPQMLRIIFKLMVSCNDSMLRLEILKDTLGLLEANPLNSEALTLEPTWQDWLFEALVAAMERSKKNMGDSVEDILWMIGPEEVLIRKLICTYHVHCVCTSKGGWLHVERTLNYVHMYGDKGYLSTFHTLHVLLGDLFEAMVQGLPLQASLFTQPCRDNTLYLLALVDELVMRDAFRILPMHMCMDGSFIMQLNFSVSLLSFCFLGELWKELSGDQKSWQIQTSTGDVVKLVNKDQYWRLYDNVWSLLIAMNGRGTASGSFQLSAASSPTLGQRARGLVESLNMPAAEMAVAVVSSGLGVVGISSSLNKQQGEKTSRLRGERCPRVVFRLVLLYLYHADLESTSRCVQQFLALLPVFLSTESEQNKNRLQLLLWTLLDARAHVGYKDHGARLHVVSQLIQETVESGKTMLANSLPDKESNWEESTTSSVHKLLQQERLVAAIAEEARYLKGATAQRVYEVEALCNELKEASLLELGQRNALDEQSQTALSSICTNDRSRRGAVQVAYDEEQQAVSEQWCHMFRDLTDERGPWSTATSTSGPLIRWKLDKTEDPWRRRLKLKRNYHFDNDLLHPISGAPSSPAVDLVNETGGTLMEGVRTFLLKGLRAVVDESPSDEEDGKKATDSEIEMELASTEDYEDGGHLPDQGGSASHGNDITREQQEVTATEDSGEDEVLLSVSCVLVAPKRKLAGRLEVMRSSIHFYGEFVVEGTGGQSVFSSSGGLNYPEVISIEKSSSKSKGNSRREEVADMEKVNVMERLEPMHHSAMRGGPWKDIKRHSRWDLCQVKTVHLTRYLLQNSALEIFFHSAVPPAFLNFSSQNLAKDIGIMIVDLYKSLGTGKFGSIVRGDMIELVDKRKAIERAEKAREQWRRRNMSNFDYLMTLNTLAGRSYNDMTQYPVFPWVVADYSSESLDLSNSQTFRDLAKPVGALDPNRLQVFEERYHSFTDPDIPSFYYGSHYSSMGIVLFYLLRLEPFTSLHRHLQGGKFDHADRLFHSIASVYQNCLTNTSDVKELIPEFYYLPEFLHNSNGYFLGIKQDSEQLGDVILPTWAKGSAEIFVQKNREALESEYVSEHLHEWIDLIFGYKQRGRPAVEAANVFYHLTYEGAVDIHAMENSLERAAVEDQIANFGQTPIQLFRKKHQKRGPAVPVARPLYYAPASIMMTSFISSAQSSAPGQKATSIIFVGLIDGLVVTVNESLTVMSRAWITPALRNFTFSSSQDFYFGIGSDIVLTRKLGWPFANDVSVNPGFFGTLQVCSSPFLLTCGHWDNSFKVVSLENGDMIQSIYQHKDIITCLSVGIDGSVVVTGSRDTTVMVWDIELATGSMARQAGKHVHEDRRRKVETIAIADKPRHILCGHDDAVTSIAVRVELDIVVSGSKDATCIFHTLREGRYVRSVRHPNECAITKLAVSQHGMVVVYSNDDLSLHVYSINGKWLARAYCKDRLNCMEVSHCGEFLVCGGEQGQVVVYIIQTLEVVRRYDGTGVSISSLTVTPEDCFLVGAQDGSLMVFSLEFQQQNKKGGLLASYQRHAR</sequence>
<dbReference type="CDD" id="cd06071">
    <property type="entry name" value="Beach"/>
    <property type="match status" value="1"/>
</dbReference>
<feature type="domain" description="BEACH-type PH" evidence="6">
    <location>
        <begin position="2535"/>
        <end position="2696"/>
    </location>
</feature>
<gene>
    <name evidence="7" type="ORF">CSSPJE1EN1_LOCUS5069</name>
</gene>
<dbReference type="Pfam" id="PF16057">
    <property type="entry name" value="DUF4800"/>
    <property type="match status" value="1"/>
</dbReference>
<organism evidence="7 8">
    <name type="scientific">Sphagnum jensenii</name>
    <dbReference type="NCBI Taxonomy" id="128206"/>
    <lineage>
        <taxon>Eukaryota</taxon>
        <taxon>Viridiplantae</taxon>
        <taxon>Streptophyta</taxon>
        <taxon>Embryophyta</taxon>
        <taxon>Bryophyta</taxon>
        <taxon>Sphagnophytina</taxon>
        <taxon>Sphagnopsida</taxon>
        <taxon>Sphagnales</taxon>
        <taxon>Sphagnaceae</taxon>
        <taxon>Sphagnum</taxon>
    </lineage>
</organism>
<proteinExistence type="predicted"/>
<dbReference type="PROSITE" id="PS50082">
    <property type="entry name" value="WD_REPEATS_2"/>
    <property type="match status" value="1"/>
</dbReference>
<feature type="region of interest" description="Disordered" evidence="4">
    <location>
        <begin position="516"/>
        <end position="544"/>
    </location>
</feature>
<feature type="domain" description="BEACH" evidence="5">
    <location>
        <begin position="2720"/>
        <end position="3010"/>
    </location>
</feature>
<dbReference type="SUPFAM" id="SSF50729">
    <property type="entry name" value="PH domain-like"/>
    <property type="match status" value="1"/>
</dbReference>
<evidence type="ECO:0000256" key="1">
    <source>
        <dbReference type="ARBA" id="ARBA00022574"/>
    </source>
</evidence>
<dbReference type="SMART" id="SM01026">
    <property type="entry name" value="Beach"/>
    <property type="match status" value="1"/>
</dbReference>
<dbReference type="InterPro" id="IPR036372">
    <property type="entry name" value="BEACH_dom_sf"/>
</dbReference>
<dbReference type="Pfam" id="PF20425">
    <property type="entry name" value="Neurobeachin"/>
    <property type="match status" value="1"/>
</dbReference>
<dbReference type="Gene3D" id="2.30.29.30">
    <property type="entry name" value="Pleckstrin-homology domain (PH domain)/Phosphotyrosine-binding domain (PTB)"/>
    <property type="match status" value="1"/>
</dbReference>